<name>A0A9X9XNN6_9BRAD</name>
<dbReference type="RefSeq" id="WP_225005233.1">
    <property type="nucleotide sequence ID" value="NZ_CP086136.1"/>
</dbReference>
<evidence type="ECO:0000313" key="2">
    <source>
        <dbReference type="Proteomes" id="UP000664702"/>
    </source>
</evidence>
<dbReference type="AlphaFoldDB" id="A0A9X9XNN6"/>
<organism evidence="1 2">
    <name type="scientific">Bradyrhizobium barranii subsp. barranii</name>
    <dbReference type="NCBI Taxonomy" id="2823807"/>
    <lineage>
        <taxon>Bacteria</taxon>
        <taxon>Pseudomonadati</taxon>
        <taxon>Pseudomonadota</taxon>
        <taxon>Alphaproteobacteria</taxon>
        <taxon>Hyphomicrobiales</taxon>
        <taxon>Nitrobacteraceae</taxon>
        <taxon>Bradyrhizobium</taxon>
        <taxon>Bradyrhizobium barranii</taxon>
    </lineage>
</organism>
<proteinExistence type="predicted"/>
<evidence type="ECO:0000313" key="1">
    <source>
        <dbReference type="EMBL" id="UEM09280.1"/>
    </source>
</evidence>
<reference evidence="1 2" key="1">
    <citation type="journal article" date="2022" name="Int. J. Syst. Evol. Microbiol.">
        <title>Strains of Bradyrhizobium barranii sp. nov. associated with legumes native to Canada are symbionts of soybeans and belong to different subspecies (subsp. barranii subsp. nov. and subsp. apii subsp. nov.) and symbiovars (sv. glycinearum and sv. septentrionale).</title>
        <authorList>
            <person name="Bromfield E.S.P."/>
            <person name="Cloutier S."/>
            <person name="Wasai-Hara S."/>
            <person name="Minamisawa K."/>
        </authorList>
    </citation>
    <scope>NUCLEOTIDE SEQUENCE [LARGE SCALE GENOMIC DNA]</scope>
    <source>
        <strain evidence="1 2">144S4</strain>
    </source>
</reference>
<sequence length="92" mass="10355">MGNDMGNNFQRSMRRNESCQKLSAYLTQHGYSFEPFHAAKHPYVVVQLGEGKSLKFFFPSSAGDCRSADNAVSQIKRAIRQRLASNDNNARV</sequence>
<dbReference type="KEGG" id="bban:J4G43_031640"/>
<accession>A0A9X9XNN6</accession>
<protein>
    <submittedName>
        <fullName evidence="1">Uncharacterized protein</fullName>
    </submittedName>
</protein>
<dbReference type="EMBL" id="CP086136">
    <property type="protein sequence ID" value="UEM09280.1"/>
    <property type="molecule type" value="Genomic_DNA"/>
</dbReference>
<gene>
    <name evidence="1" type="ORF">J4G43_031640</name>
</gene>
<dbReference type="Proteomes" id="UP000664702">
    <property type="component" value="Chromosome"/>
</dbReference>